<accession>A0ABQ7DS34</accession>
<gene>
    <name evidence="1" type="ORF">DY000_02031367</name>
</gene>
<reference evidence="1 2" key="1">
    <citation type="journal article" date="2020" name="BMC Genomics">
        <title>Intraspecific diversification of the crop wild relative Brassica cretica Lam. using demographic model selection.</title>
        <authorList>
            <person name="Kioukis A."/>
            <person name="Michalopoulou V.A."/>
            <person name="Briers L."/>
            <person name="Pirintsos S."/>
            <person name="Studholme D.J."/>
            <person name="Pavlidis P."/>
            <person name="Sarris P.F."/>
        </authorList>
    </citation>
    <scope>NUCLEOTIDE SEQUENCE [LARGE SCALE GENOMIC DNA]</scope>
    <source>
        <strain evidence="2">cv. PFS-1207/04</strain>
    </source>
</reference>
<protein>
    <submittedName>
        <fullName evidence="1">Uncharacterized protein</fullName>
    </submittedName>
</protein>
<dbReference type="Proteomes" id="UP000266723">
    <property type="component" value="Unassembled WGS sequence"/>
</dbReference>
<organism evidence="1 2">
    <name type="scientific">Brassica cretica</name>
    <name type="common">Mustard</name>
    <dbReference type="NCBI Taxonomy" id="69181"/>
    <lineage>
        <taxon>Eukaryota</taxon>
        <taxon>Viridiplantae</taxon>
        <taxon>Streptophyta</taxon>
        <taxon>Embryophyta</taxon>
        <taxon>Tracheophyta</taxon>
        <taxon>Spermatophyta</taxon>
        <taxon>Magnoliopsida</taxon>
        <taxon>eudicotyledons</taxon>
        <taxon>Gunneridae</taxon>
        <taxon>Pentapetalae</taxon>
        <taxon>rosids</taxon>
        <taxon>malvids</taxon>
        <taxon>Brassicales</taxon>
        <taxon>Brassicaceae</taxon>
        <taxon>Brassiceae</taxon>
        <taxon>Brassica</taxon>
    </lineage>
</organism>
<evidence type="ECO:0000313" key="1">
    <source>
        <dbReference type="EMBL" id="KAF3580464.1"/>
    </source>
</evidence>
<comment type="caution">
    <text evidence="1">The sequence shown here is derived from an EMBL/GenBank/DDBJ whole genome shotgun (WGS) entry which is preliminary data.</text>
</comment>
<keyword evidence="2" id="KW-1185">Reference proteome</keyword>
<name>A0ABQ7DS34_BRACR</name>
<evidence type="ECO:0000313" key="2">
    <source>
        <dbReference type="Proteomes" id="UP000266723"/>
    </source>
</evidence>
<dbReference type="EMBL" id="QGKV02000649">
    <property type="protein sequence ID" value="KAF3580464.1"/>
    <property type="molecule type" value="Genomic_DNA"/>
</dbReference>
<sequence length="185" mass="21664">MHEEGHSRVTPRAVILNASVGNFPYQWKHEYQLSVTGELMYILGAQQKCLHHELKAMSLTKRFDNESSKDDKPEEQHQRSMLCDGCWSKLQELYINDSQDTSLITLHEHFALGKVCSTPLDETPDQLLWDRHIDVRHHFMFNLLEEKLAILRHKTSENQQSDMFKKPLDLNSLLYSRDALGIRYL</sequence>
<proteinExistence type="predicted"/>